<name>A0A1Y1QUW3_9GAMM</name>
<comment type="caution">
    <text evidence="2">The sequence shown here is derived from an EMBL/GenBank/DDBJ whole genome shotgun (WGS) entry which is preliminary data.</text>
</comment>
<evidence type="ECO:0000256" key="1">
    <source>
        <dbReference type="SAM" id="Phobius"/>
    </source>
</evidence>
<sequence length="416" mass="48413">MNNNEYQTLGMTQHMLREFRAQCNQRQESEQQRQQFQADYPRLGNELLDYPIFTNHTCPQHAATELLAPEMNEAHCQRWRFFFTPDPHQLPHESHALALNQQLAMLKHQYRTATSPRLAALFAAVLTIILLVMRGHFLLPLAPIGALAWYWLRSERQSRQARQDLIQHLEQMKTLHQQQETLQHQLASLPPAATLEHMQQCYQQAIAQLFRRTLQRVLRPHELDDLHKVLSKRHWQGFITESWGHLQLPLHGKADKQIHTLLLDSANNGLMAMQNAAHGRKGDNIFRVQYLHLWVLTERGLLLGCGYYDRVMDQFLQEQYEFYPYAQLTQVRLSEQTLPELPALKAALPDNVHRHYFHAPVTVLSVTTASGKTHECSILPTSPRHEWRDSYGLDTDIHRLNRHLHERIVGVSAQAA</sequence>
<proteinExistence type="predicted"/>
<accession>A0A1Y1QUW3</accession>
<keyword evidence="1" id="KW-1133">Transmembrane helix</keyword>
<reference evidence="2 3" key="1">
    <citation type="submission" date="2017-01" db="EMBL/GenBank/DDBJ databases">
        <title>Novel large sulfur bacteria in the metagenomes of groundwater-fed chemosynthetic microbial mats in the Lake Huron basin.</title>
        <authorList>
            <person name="Sharrar A.M."/>
            <person name="Flood B.E."/>
            <person name="Bailey J.V."/>
            <person name="Jones D.S."/>
            <person name="Biddanda B."/>
            <person name="Ruberg S.A."/>
            <person name="Marcus D.N."/>
            <person name="Dick G.J."/>
        </authorList>
    </citation>
    <scope>NUCLEOTIDE SEQUENCE [LARGE SCALE GENOMIC DNA]</scope>
    <source>
        <strain evidence="2">A8</strain>
    </source>
</reference>
<dbReference type="EMBL" id="MTEJ01000031">
    <property type="protein sequence ID" value="OQX14336.1"/>
    <property type="molecule type" value="Genomic_DNA"/>
</dbReference>
<dbReference type="AlphaFoldDB" id="A0A1Y1QUW3"/>
<organism evidence="2 3">
    <name type="scientific">Thiothrix lacustris</name>
    <dbReference type="NCBI Taxonomy" id="525917"/>
    <lineage>
        <taxon>Bacteria</taxon>
        <taxon>Pseudomonadati</taxon>
        <taxon>Pseudomonadota</taxon>
        <taxon>Gammaproteobacteria</taxon>
        <taxon>Thiotrichales</taxon>
        <taxon>Thiotrichaceae</taxon>
        <taxon>Thiothrix</taxon>
    </lineage>
</organism>
<evidence type="ECO:0000313" key="3">
    <source>
        <dbReference type="Proteomes" id="UP000192491"/>
    </source>
</evidence>
<keyword evidence="1" id="KW-0472">Membrane</keyword>
<keyword evidence="1" id="KW-0812">Transmembrane</keyword>
<feature type="transmembrane region" description="Helical" evidence="1">
    <location>
        <begin position="119"/>
        <end position="152"/>
    </location>
</feature>
<gene>
    <name evidence="2" type="ORF">BWK73_09825</name>
</gene>
<evidence type="ECO:0000313" key="2">
    <source>
        <dbReference type="EMBL" id="OQX14336.1"/>
    </source>
</evidence>
<dbReference type="Proteomes" id="UP000192491">
    <property type="component" value="Unassembled WGS sequence"/>
</dbReference>
<protein>
    <submittedName>
        <fullName evidence="2">Uncharacterized protein</fullName>
    </submittedName>
</protein>